<organism evidence="1">
    <name type="scientific">marine sediment metagenome</name>
    <dbReference type="NCBI Taxonomy" id="412755"/>
    <lineage>
        <taxon>unclassified sequences</taxon>
        <taxon>metagenomes</taxon>
        <taxon>ecological metagenomes</taxon>
    </lineage>
</organism>
<proteinExistence type="predicted"/>
<protein>
    <submittedName>
        <fullName evidence="1">Uncharacterized protein</fullName>
    </submittedName>
</protein>
<dbReference type="EMBL" id="BARW01012920">
    <property type="protein sequence ID" value="GAI74378.1"/>
    <property type="molecule type" value="Genomic_DNA"/>
</dbReference>
<accession>X1R1G8</accession>
<reference evidence="1" key="1">
    <citation type="journal article" date="2014" name="Front. Microbiol.">
        <title>High frequency of phylogenetically diverse reductive dehalogenase-homologous genes in deep subseafloor sedimentary metagenomes.</title>
        <authorList>
            <person name="Kawai M."/>
            <person name="Futagami T."/>
            <person name="Toyoda A."/>
            <person name="Takaki Y."/>
            <person name="Nishi S."/>
            <person name="Hori S."/>
            <person name="Arai W."/>
            <person name="Tsubouchi T."/>
            <person name="Morono Y."/>
            <person name="Uchiyama I."/>
            <person name="Ito T."/>
            <person name="Fujiyama A."/>
            <person name="Inagaki F."/>
            <person name="Takami H."/>
        </authorList>
    </citation>
    <scope>NUCLEOTIDE SEQUENCE</scope>
    <source>
        <strain evidence="1">Expedition CK06-06</strain>
    </source>
</reference>
<dbReference type="AlphaFoldDB" id="X1R1G8"/>
<sequence>TGTMPTKAIVAGAETYEEGYHAGNPSGLSAIDTDLAPDNIKETVNIFGKEGTVVPAGVETLERYYSQSLAAGATYTPADSGIFFVAAGGISPRLTPYYNGYRPMDTSNYYGFTAIGDGSNLGIKSESYPVELLMMRHYITTWTYDKYYDDDLPQNSAYVPADGGFFACGTEWTSSPL</sequence>
<gene>
    <name evidence="1" type="ORF">S12H4_24034</name>
</gene>
<feature type="non-terminal residue" evidence="1">
    <location>
        <position position="177"/>
    </location>
</feature>
<name>X1R1G8_9ZZZZ</name>
<comment type="caution">
    <text evidence="1">The sequence shown here is derived from an EMBL/GenBank/DDBJ whole genome shotgun (WGS) entry which is preliminary data.</text>
</comment>
<feature type="non-terminal residue" evidence="1">
    <location>
        <position position="1"/>
    </location>
</feature>
<evidence type="ECO:0000313" key="1">
    <source>
        <dbReference type="EMBL" id="GAI74378.1"/>
    </source>
</evidence>